<dbReference type="GO" id="GO:0005886">
    <property type="term" value="C:plasma membrane"/>
    <property type="evidence" value="ECO:0007669"/>
    <property type="project" value="TreeGrafter"/>
</dbReference>
<dbReference type="InterPro" id="IPR032823">
    <property type="entry name" value="BCA_ABC_TP_C"/>
</dbReference>
<dbReference type="InterPro" id="IPR003439">
    <property type="entry name" value="ABC_transporter-like_ATP-bd"/>
</dbReference>
<sequence>MTAAILTTRGLGLDYGSFTAVGKVDLDLKANTLHSLIGPNGAGKTSFFNIVSGRLPATRGTIEFEGKNITHSPAHGRVKLGMARSFQVTSLFPESTVLDNLRLAAMGYEAGRSLHFWSTWNKEASKHEIADKVLVELNLARYATMPVGALSHGTQRLVEIGMCLVAKPKLLLLDEPMAGLGLADVPRVSELLLQLKASYTILLVEHNMHVVMGISDRITVMFQGNVIAEGSPDEIRQDANVKRVYLGSSV</sequence>
<keyword evidence="3 5" id="KW-0067">ATP-binding</keyword>
<dbReference type="Pfam" id="PF00005">
    <property type="entry name" value="ABC_tran"/>
    <property type="match status" value="1"/>
</dbReference>
<keyword evidence="1" id="KW-0813">Transport</keyword>
<dbReference type="GeneID" id="34312707"/>
<dbReference type="KEGG" id="cnc:CNE_BB1p05450"/>
<evidence type="ECO:0000313" key="5">
    <source>
        <dbReference type="EMBL" id="AEI81965.1"/>
    </source>
</evidence>
<dbReference type="RefSeq" id="WP_013959016.1">
    <property type="nucleotide sequence ID" value="NC_015727.1"/>
</dbReference>
<gene>
    <name evidence="5" type="primary">livG1</name>
    <name evidence="5" type="ordered locus">CNE_BB1p05450</name>
</gene>
<dbReference type="Proteomes" id="UP000006798">
    <property type="component" value="Plasmid pBB1"/>
</dbReference>
<dbReference type="InterPro" id="IPR027417">
    <property type="entry name" value="P-loop_NTPase"/>
</dbReference>
<name>F8GX95_CUPNN</name>
<feature type="domain" description="ABC transporter" evidence="4">
    <location>
        <begin position="6"/>
        <end position="248"/>
    </location>
</feature>
<organism evidence="5 6">
    <name type="scientific">Cupriavidus necator (strain ATCC 43291 / DSM 13513 / CCUG 52238 / LMG 8453 / N-1)</name>
    <name type="common">Ralstonia eutropha</name>
    <dbReference type="NCBI Taxonomy" id="1042878"/>
    <lineage>
        <taxon>Bacteria</taxon>
        <taxon>Pseudomonadati</taxon>
        <taxon>Pseudomonadota</taxon>
        <taxon>Betaproteobacteria</taxon>
        <taxon>Burkholderiales</taxon>
        <taxon>Burkholderiaceae</taxon>
        <taxon>Cupriavidus</taxon>
    </lineage>
</organism>
<dbReference type="PANTHER" id="PTHR45772">
    <property type="entry name" value="CONSERVED COMPONENT OF ABC TRANSPORTER FOR NATURAL AMINO ACIDS-RELATED"/>
    <property type="match status" value="1"/>
</dbReference>
<protein>
    <submittedName>
        <fullName evidence="5">High-affinity branched-chain amino acid transport ATP-binding protein LivG</fullName>
    </submittedName>
</protein>
<dbReference type="PROSITE" id="PS50893">
    <property type="entry name" value="ABC_TRANSPORTER_2"/>
    <property type="match status" value="1"/>
</dbReference>
<dbReference type="EMBL" id="CP002879">
    <property type="protein sequence ID" value="AEI81965.1"/>
    <property type="molecule type" value="Genomic_DNA"/>
</dbReference>
<accession>F8GX95</accession>
<keyword evidence="5" id="KW-0614">Plasmid</keyword>
<dbReference type="Pfam" id="PF12399">
    <property type="entry name" value="BCA_ABC_TP_C"/>
    <property type="match status" value="1"/>
</dbReference>
<evidence type="ECO:0000313" key="6">
    <source>
        <dbReference type="Proteomes" id="UP000006798"/>
    </source>
</evidence>
<evidence type="ECO:0000256" key="3">
    <source>
        <dbReference type="ARBA" id="ARBA00022840"/>
    </source>
</evidence>
<dbReference type="CDD" id="cd03219">
    <property type="entry name" value="ABC_Mj1267_LivG_branched"/>
    <property type="match status" value="1"/>
</dbReference>
<evidence type="ECO:0000256" key="1">
    <source>
        <dbReference type="ARBA" id="ARBA00022448"/>
    </source>
</evidence>
<dbReference type="GO" id="GO:0005524">
    <property type="term" value="F:ATP binding"/>
    <property type="evidence" value="ECO:0007669"/>
    <property type="project" value="UniProtKB-KW"/>
</dbReference>
<geneLocation type="plasmid" evidence="5 6">
    <name>pBB1</name>
</geneLocation>
<dbReference type="AlphaFoldDB" id="F8GX95"/>
<dbReference type="Gene3D" id="3.40.50.300">
    <property type="entry name" value="P-loop containing nucleotide triphosphate hydrolases"/>
    <property type="match status" value="1"/>
</dbReference>
<dbReference type="HOGENOM" id="CLU_000604_1_2_4"/>
<proteinExistence type="predicted"/>
<dbReference type="PANTHER" id="PTHR45772:SF2">
    <property type="entry name" value="ABC TRANSPORTER ATP-BINDING PROTEIN"/>
    <property type="match status" value="1"/>
</dbReference>
<dbReference type="SUPFAM" id="SSF52540">
    <property type="entry name" value="P-loop containing nucleoside triphosphate hydrolases"/>
    <property type="match status" value="1"/>
</dbReference>
<evidence type="ECO:0000259" key="4">
    <source>
        <dbReference type="PROSITE" id="PS50893"/>
    </source>
</evidence>
<dbReference type="GO" id="GO:0016887">
    <property type="term" value="F:ATP hydrolysis activity"/>
    <property type="evidence" value="ECO:0007669"/>
    <property type="project" value="InterPro"/>
</dbReference>
<evidence type="ECO:0000256" key="2">
    <source>
        <dbReference type="ARBA" id="ARBA00022741"/>
    </source>
</evidence>
<keyword evidence="2" id="KW-0547">Nucleotide-binding</keyword>
<dbReference type="InterPro" id="IPR051120">
    <property type="entry name" value="ABC_AA/LPS_Transport"/>
</dbReference>
<reference evidence="5 6" key="1">
    <citation type="journal article" date="2011" name="J. Bacteriol.">
        <title>Complete genome sequence of the type strain Cupriavidus necator N-1.</title>
        <authorList>
            <person name="Poehlein A."/>
            <person name="Kusian B."/>
            <person name="Friedrich B."/>
            <person name="Daniel R."/>
            <person name="Bowien B."/>
        </authorList>
    </citation>
    <scope>NUCLEOTIDE SEQUENCE [LARGE SCALE GENOMIC DNA]</scope>
    <source>
        <strain evidence="6">ATCC 43291 / DSM 13513 / CCUG 52238 / LMG 8453 / N-1</strain>
        <plasmid evidence="5 6">pBB1</plasmid>
    </source>
</reference>